<evidence type="ECO:0000313" key="9">
    <source>
        <dbReference type="EMBL" id="GMQ35626.1"/>
    </source>
</evidence>
<evidence type="ECO:0000256" key="3">
    <source>
        <dbReference type="ARBA" id="ARBA00023110"/>
    </source>
</evidence>
<evidence type="ECO:0000259" key="8">
    <source>
        <dbReference type="PROSITE" id="PS50059"/>
    </source>
</evidence>
<feature type="signal peptide" evidence="7">
    <location>
        <begin position="1"/>
        <end position="20"/>
    </location>
</feature>
<dbReference type="PROSITE" id="PS51257">
    <property type="entry name" value="PROKAR_LIPOPROTEIN"/>
    <property type="match status" value="1"/>
</dbReference>
<keyword evidence="4 5" id="KW-0413">Isomerase</keyword>
<dbReference type="EMBL" id="BTPE01000022">
    <property type="protein sequence ID" value="GMQ35626.1"/>
    <property type="molecule type" value="Genomic_DNA"/>
</dbReference>
<name>A0ABQ6Q6Y7_9BACT</name>
<evidence type="ECO:0000256" key="1">
    <source>
        <dbReference type="ARBA" id="ARBA00000971"/>
    </source>
</evidence>
<keyword evidence="3 5" id="KW-0697">Rotamase</keyword>
<evidence type="ECO:0000256" key="4">
    <source>
        <dbReference type="ARBA" id="ARBA00023235"/>
    </source>
</evidence>
<dbReference type="PROSITE" id="PS50059">
    <property type="entry name" value="FKBP_PPIASE"/>
    <property type="match status" value="1"/>
</dbReference>
<evidence type="ECO:0000256" key="6">
    <source>
        <dbReference type="RuleBase" id="RU003915"/>
    </source>
</evidence>
<comment type="similarity">
    <text evidence="2 6">Belongs to the FKBP-type PPIase family.</text>
</comment>
<keyword evidence="7" id="KW-0732">Signal</keyword>
<reference evidence="9 10" key="1">
    <citation type="submission" date="2023-08" db="EMBL/GenBank/DDBJ databases">
        <title>Draft genome sequence of Algoriphagus taiwanensis.</title>
        <authorList>
            <person name="Takatani N."/>
            <person name="Hosokawa M."/>
            <person name="Sawabe T."/>
        </authorList>
    </citation>
    <scope>NUCLEOTIDE SEQUENCE [LARGE SCALE GENOMIC DNA]</scope>
    <source>
        <strain evidence="9 10">JCM 19755</strain>
    </source>
</reference>
<proteinExistence type="inferred from homology"/>
<evidence type="ECO:0000313" key="10">
    <source>
        <dbReference type="Proteomes" id="UP001307705"/>
    </source>
</evidence>
<comment type="catalytic activity">
    <reaction evidence="1 5 6">
        <text>[protein]-peptidylproline (omega=180) = [protein]-peptidylproline (omega=0)</text>
        <dbReference type="Rhea" id="RHEA:16237"/>
        <dbReference type="Rhea" id="RHEA-COMP:10747"/>
        <dbReference type="Rhea" id="RHEA-COMP:10748"/>
        <dbReference type="ChEBI" id="CHEBI:83833"/>
        <dbReference type="ChEBI" id="CHEBI:83834"/>
        <dbReference type="EC" id="5.2.1.8"/>
    </reaction>
</comment>
<dbReference type="Pfam" id="PF00254">
    <property type="entry name" value="FKBP_C"/>
    <property type="match status" value="1"/>
</dbReference>
<organism evidence="9 10">
    <name type="scientific">Algoriphagus taiwanensis</name>
    <dbReference type="NCBI Taxonomy" id="1445656"/>
    <lineage>
        <taxon>Bacteria</taxon>
        <taxon>Pseudomonadati</taxon>
        <taxon>Bacteroidota</taxon>
        <taxon>Cytophagia</taxon>
        <taxon>Cytophagales</taxon>
        <taxon>Cyclobacteriaceae</taxon>
        <taxon>Algoriphagus</taxon>
    </lineage>
</organism>
<accession>A0ABQ6Q6Y7</accession>
<feature type="domain" description="PPIase FKBP-type" evidence="8">
    <location>
        <begin position="79"/>
        <end position="179"/>
    </location>
</feature>
<dbReference type="PANTHER" id="PTHR43811:SF19">
    <property type="entry name" value="39 KDA FK506-BINDING NUCLEAR PROTEIN"/>
    <property type="match status" value="1"/>
</dbReference>
<dbReference type="InterPro" id="IPR001179">
    <property type="entry name" value="PPIase_FKBP_dom"/>
</dbReference>
<sequence length="187" mass="20858">MNPRLKALFTVLIGSFAALSCVDPDQTQEVLLERDKEAIEKYLLENPIPSVKEFSEPVEGFYMFWEVSVDPELNNLLRGDTVRVDYTGKLLSNKVFDTSIEQIARDNGVFDSNRNYQPLRFAVGNGFAITGFEFALSLMRAGEKATVIFPSRLGYGSQPNGPVPANSPLIFELDLIEVKNGLNHLNP</sequence>
<keyword evidence="10" id="KW-1185">Reference proteome</keyword>
<dbReference type="EC" id="5.2.1.8" evidence="6"/>
<evidence type="ECO:0000256" key="7">
    <source>
        <dbReference type="SAM" id="SignalP"/>
    </source>
</evidence>
<dbReference type="PANTHER" id="PTHR43811">
    <property type="entry name" value="FKBP-TYPE PEPTIDYL-PROLYL CIS-TRANS ISOMERASE FKPA"/>
    <property type="match status" value="1"/>
</dbReference>
<evidence type="ECO:0000256" key="5">
    <source>
        <dbReference type="PROSITE-ProRule" id="PRU00277"/>
    </source>
</evidence>
<gene>
    <name evidence="9" type="ORF">Ataiwa_38990</name>
</gene>
<evidence type="ECO:0000256" key="2">
    <source>
        <dbReference type="ARBA" id="ARBA00006577"/>
    </source>
</evidence>
<comment type="caution">
    <text evidence="9">The sequence shown here is derived from an EMBL/GenBank/DDBJ whole genome shotgun (WGS) entry which is preliminary data.</text>
</comment>
<dbReference type="Proteomes" id="UP001307705">
    <property type="component" value="Unassembled WGS sequence"/>
</dbReference>
<dbReference type="InterPro" id="IPR046357">
    <property type="entry name" value="PPIase_dom_sf"/>
</dbReference>
<feature type="chain" id="PRO_5045830707" description="Peptidyl-prolyl cis-trans isomerase" evidence="7">
    <location>
        <begin position="21"/>
        <end position="187"/>
    </location>
</feature>
<dbReference type="SUPFAM" id="SSF54534">
    <property type="entry name" value="FKBP-like"/>
    <property type="match status" value="1"/>
</dbReference>
<protein>
    <recommendedName>
        <fullName evidence="6">Peptidyl-prolyl cis-trans isomerase</fullName>
        <ecNumber evidence="6">5.2.1.8</ecNumber>
    </recommendedName>
</protein>
<dbReference type="Gene3D" id="3.10.50.40">
    <property type="match status" value="1"/>
</dbReference>
<dbReference type="RefSeq" id="WP_338230506.1">
    <property type="nucleotide sequence ID" value="NZ_BTPE01000022.1"/>
</dbReference>